<dbReference type="GO" id="GO:0016887">
    <property type="term" value="F:ATP hydrolysis activity"/>
    <property type="evidence" value="ECO:0007669"/>
    <property type="project" value="InterPro"/>
</dbReference>
<dbReference type="InterPro" id="IPR041546">
    <property type="entry name" value="ClpA/ClpB_AAA_lid"/>
</dbReference>
<dbReference type="SMART" id="SM00382">
    <property type="entry name" value="AAA"/>
    <property type="match status" value="2"/>
</dbReference>
<dbReference type="InterPro" id="IPR013805">
    <property type="entry name" value="GrpE_CC"/>
</dbReference>
<dbReference type="InterPro" id="IPR019489">
    <property type="entry name" value="Clp_ATPase_C"/>
</dbReference>
<keyword evidence="3" id="KW-0547">Nucleotide-binding</keyword>
<name>A0A9N8ZSA8_9GLOM</name>
<evidence type="ECO:0000256" key="2">
    <source>
        <dbReference type="ARBA" id="ARBA00022737"/>
    </source>
</evidence>
<feature type="domain" description="AAA+ ATPase" evidence="7">
    <location>
        <begin position="334"/>
        <end position="474"/>
    </location>
</feature>
<comment type="caution">
    <text evidence="9">The sequence shown here is derived from an EMBL/GenBank/DDBJ whole genome shotgun (WGS) entry which is preliminary data.</text>
</comment>
<dbReference type="Gene3D" id="3.90.20.20">
    <property type="match status" value="1"/>
</dbReference>
<feature type="domain" description="AAA+ ATPase" evidence="7">
    <location>
        <begin position="46"/>
        <end position="191"/>
    </location>
</feature>
<dbReference type="GO" id="GO:0005737">
    <property type="term" value="C:cytoplasm"/>
    <property type="evidence" value="ECO:0007669"/>
    <property type="project" value="TreeGrafter"/>
</dbReference>
<sequence length="713" mass="82248">MSKEKEREIIERFTENLNKKAKVNELAVIGREGEIKQLIYILSRMMKNNPLLIGHPGVGKTALVEGLVQRIKQERVPDYLKGKIVYQLDMMSLMAGTKFQGELEERLKVILNFMAQPENNAILFIDEIHLIVGAGRSQGALDVSNLLKPMLSRGEIQCIGATTREEYRQYIEKDGALVRRFSNILVPEPSREDTLRILHGIRNYFEIYYELKIYDEALLAAVNFSQRYLTATYLPDKAIDLLDETCGREKIEKLEEEASHNVLRKYFINREDVALTITQKYDLPVGKVLADEQQKLLFLPAILQQRVKGQGAALRAVSDAIFRARAGIQDPHRPLASFLFVGPTGVGKTEVALTIAEQLFDQKKNLIRLDMTEFSEPHSISKLIGSPPGYIGFEERPRLEIIREKMNSVVLFDEIEKSHPEVINILLQILDNGFLTLANGREVNFRNTIIVLTTNLGSELYFEKRKMEEIKKDLEFELKSHFRPEFLNRLDEIVFFNSLSKEVIREIIIKELELFIQRTFQEKNIKLRYNEEVVEKILNEAYSIEYGARPIKHYIEKKIGTLVARQVVSQLLVSGGNYLLNLEQGTQEIKITPLRSLETGKNLLNNFKERPVQETSEKKSSENEIPEKVSKLEEEIKSLKDDKLRLAAEIENERKSFRRQMEQMYKYGNKKLVSCVLDFFVDLEEKALKAMRADPEGKIKNHLLGIEMMRNIL</sequence>
<dbReference type="InterPro" id="IPR001270">
    <property type="entry name" value="ClpA/B"/>
</dbReference>
<dbReference type="PRINTS" id="PR00300">
    <property type="entry name" value="CLPPROTEASEA"/>
</dbReference>
<dbReference type="InterPro" id="IPR003959">
    <property type="entry name" value="ATPase_AAA_core"/>
</dbReference>
<dbReference type="Pfam" id="PF17871">
    <property type="entry name" value="AAA_lid_9"/>
    <property type="match status" value="1"/>
</dbReference>
<feature type="coiled-coil region" evidence="6">
    <location>
        <begin position="629"/>
        <end position="660"/>
    </location>
</feature>
<reference evidence="9" key="1">
    <citation type="submission" date="2021-06" db="EMBL/GenBank/DDBJ databases">
        <authorList>
            <person name="Kallberg Y."/>
            <person name="Tangrot J."/>
            <person name="Rosling A."/>
        </authorList>
    </citation>
    <scope>NUCLEOTIDE SEQUENCE</scope>
    <source>
        <strain evidence="9">BR232B</strain>
    </source>
</reference>
<dbReference type="Pfam" id="PF07724">
    <property type="entry name" value="AAA_2"/>
    <property type="match status" value="1"/>
</dbReference>
<dbReference type="Gene3D" id="3.40.50.300">
    <property type="entry name" value="P-loop containing nucleotide triphosphate hydrolases"/>
    <property type="match status" value="2"/>
</dbReference>
<dbReference type="InterPro" id="IPR050130">
    <property type="entry name" value="ClpA_ClpB"/>
</dbReference>
<keyword evidence="10" id="KW-1185">Reference proteome</keyword>
<dbReference type="Gene3D" id="1.10.8.60">
    <property type="match status" value="2"/>
</dbReference>
<keyword evidence="2" id="KW-0677">Repeat</keyword>
<dbReference type="GO" id="GO:0034605">
    <property type="term" value="P:cellular response to heat"/>
    <property type="evidence" value="ECO:0007669"/>
    <property type="project" value="TreeGrafter"/>
</dbReference>
<organism evidence="9 10">
    <name type="scientific">Paraglomus brasilianum</name>
    <dbReference type="NCBI Taxonomy" id="144538"/>
    <lineage>
        <taxon>Eukaryota</taxon>
        <taxon>Fungi</taxon>
        <taxon>Fungi incertae sedis</taxon>
        <taxon>Mucoromycota</taxon>
        <taxon>Glomeromycotina</taxon>
        <taxon>Glomeromycetes</taxon>
        <taxon>Paraglomerales</taxon>
        <taxon>Paraglomeraceae</taxon>
        <taxon>Paraglomus</taxon>
    </lineage>
</organism>
<evidence type="ECO:0000256" key="3">
    <source>
        <dbReference type="ARBA" id="ARBA00022741"/>
    </source>
</evidence>
<comment type="similarity">
    <text evidence="1">Belongs to the GrpE family.</text>
</comment>
<dbReference type="SUPFAM" id="SSF58014">
    <property type="entry name" value="Coiled-coil domain of nucleotide exchange factor GrpE"/>
    <property type="match status" value="1"/>
</dbReference>
<dbReference type="InterPro" id="IPR000740">
    <property type="entry name" value="GrpE"/>
</dbReference>
<evidence type="ECO:0000256" key="4">
    <source>
        <dbReference type="ARBA" id="ARBA00022840"/>
    </source>
</evidence>
<dbReference type="AlphaFoldDB" id="A0A9N8ZSA8"/>
<evidence type="ECO:0000256" key="1">
    <source>
        <dbReference type="ARBA" id="ARBA00009054"/>
    </source>
</evidence>
<dbReference type="CDD" id="cd00009">
    <property type="entry name" value="AAA"/>
    <property type="match status" value="1"/>
</dbReference>
<dbReference type="Proteomes" id="UP000789739">
    <property type="component" value="Unassembled WGS sequence"/>
</dbReference>
<dbReference type="InterPro" id="IPR003593">
    <property type="entry name" value="AAA+_ATPase"/>
</dbReference>
<dbReference type="GO" id="GO:0042803">
    <property type="term" value="F:protein homodimerization activity"/>
    <property type="evidence" value="ECO:0007669"/>
    <property type="project" value="InterPro"/>
</dbReference>
<keyword evidence="4" id="KW-0067">ATP-binding</keyword>
<evidence type="ECO:0000259" key="7">
    <source>
        <dbReference type="SMART" id="SM00382"/>
    </source>
</evidence>
<evidence type="ECO:0000259" key="8">
    <source>
        <dbReference type="SMART" id="SM01086"/>
    </source>
</evidence>
<dbReference type="FunFam" id="3.40.50.300:FF:000025">
    <property type="entry name" value="ATP-dependent Clp protease subunit"/>
    <property type="match status" value="1"/>
</dbReference>
<proteinExistence type="inferred from homology"/>
<dbReference type="InterPro" id="IPR027417">
    <property type="entry name" value="P-loop_NTPase"/>
</dbReference>
<dbReference type="EMBL" id="CAJVPI010000234">
    <property type="protein sequence ID" value="CAG8505525.1"/>
    <property type="molecule type" value="Genomic_DNA"/>
</dbReference>
<evidence type="ECO:0000256" key="6">
    <source>
        <dbReference type="SAM" id="Coils"/>
    </source>
</evidence>
<dbReference type="OrthoDB" id="47330at2759"/>
<dbReference type="SUPFAM" id="SSF52540">
    <property type="entry name" value="P-loop containing nucleoside triphosphate hydrolases"/>
    <property type="match status" value="2"/>
</dbReference>
<dbReference type="Pfam" id="PF10431">
    <property type="entry name" value="ClpB_D2-small"/>
    <property type="match status" value="1"/>
</dbReference>
<evidence type="ECO:0000256" key="5">
    <source>
        <dbReference type="ARBA" id="ARBA00023186"/>
    </source>
</evidence>
<dbReference type="CDD" id="cd19499">
    <property type="entry name" value="RecA-like_ClpB_Hsp104-like"/>
    <property type="match status" value="1"/>
</dbReference>
<accession>A0A9N8ZSA8</accession>
<dbReference type="PANTHER" id="PTHR11638:SF18">
    <property type="entry name" value="HEAT SHOCK PROTEIN 104"/>
    <property type="match status" value="1"/>
</dbReference>
<feature type="domain" description="Clp ATPase C-terminal" evidence="8">
    <location>
        <begin position="499"/>
        <end position="591"/>
    </location>
</feature>
<dbReference type="Pfam" id="PF00004">
    <property type="entry name" value="AAA"/>
    <property type="match status" value="1"/>
</dbReference>
<keyword evidence="5" id="KW-0143">Chaperone</keyword>
<evidence type="ECO:0000313" key="10">
    <source>
        <dbReference type="Proteomes" id="UP000789739"/>
    </source>
</evidence>
<dbReference type="GO" id="GO:0051087">
    <property type="term" value="F:protein-folding chaperone binding"/>
    <property type="evidence" value="ECO:0007669"/>
    <property type="project" value="InterPro"/>
</dbReference>
<dbReference type="GO" id="GO:0006457">
    <property type="term" value="P:protein folding"/>
    <property type="evidence" value="ECO:0007669"/>
    <property type="project" value="InterPro"/>
</dbReference>
<protein>
    <submittedName>
        <fullName evidence="9">5710_t:CDS:1</fullName>
    </submittedName>
</protein>
<evidence type="ECO:0000313" key="9">
    <source>
        <dbReference type="EMBL" id="CAG8505525.1"/>
    </source>
</evidence>
<keyword evidence="6" id="KW-0175">Coiled coil</keyword>
<dbReference type="GO" id="GO:0000774">
    <property type="term" value="F:adenyl-nucleotide exchange factor activity"/>
    <property type="evidence" value="ECO:0007669"/>
    <property type="project" value="InterPro"/>
</dbReference>
<gene>
    <name evidence="9" type="ORF">PBRASI_LOCUS2836</name>
</gene>
<dbReference type="PANTHER" id="PTHR11638">
    <property type="entry name" value="ATP-DEPENDENT CLP PROTEASE"/>
    <property type="match status" value="1"/>
</dbReference>
<dbReference type="Pfam" id="PF01025">
    <property type="entry name" value="GrpE"/>
    <property type="match status" value="1"/>
</dbReference>
<dbReference type="GO" id="GO:0005524">
    <property type="term" value="F:ATP binding"/>
    <property type="evidence" value="ECO:0007669"/>
    <property type="project" value="UniProtKB-KW"/>
</dbReference>
<dbReference type="SMART" id="SM01086">
    <property type="entry name" value="ClpB_D2-small"/>
    <property type="match status" value="1"/>
</dbReference>